<dbReference type="InterPro" id="IPR005312">
    <property type="entry name" value="DUF1759"/>
</dbReference>
<reference evidence="2 3" key="1">
    <citation type="journal article" date="2020" name="Cell">
        <title>Large-Scale Comparative Analyses of Tick Genomes Elucidate Their Genetic Diversity and Vector Capacities.</title>
        <authorList>
            <consortium name="Tick Genome and Microbiome Consortium (TIGMIC)"/>
            <person name="Jia N."/>
            <person name="Wang J."/>
            <person name="Shi W."/>
            <person name="Du L."/>
            <person name="Sun Y."/>
            <person name="Zhan W."/>
            <person name="Jiang J.F."/>
            <person name="Wang Q."/>
            <person name="Zhang B."/>
            <person name="Ji P."/>
            <person name="Bell-Sakyi L."/>
            <person name="Cui X.M."/>
            <person name="Yuan T.T."/>
            <person name="Jiang B.G."/>
            <person name="Yang W.F."/>
            <person name="Lam T.T."/>
            <person name="Chang Q.C."/>
            <person name="Ding S.J."/>
            <person name="Wang X.J."/>
            <person name="Zhu J.G."/>
            <person name="Ruan X.D."/>
            <person name="Zhao L."/>
            <person name="Wei J.T."/>
            <person name="Ye R.Z."/>
            <person name="Que T.C."/>
            <person name="Du C.H."/>
            <person name="Zhou Y.H."/>
            <person name="Cheng J.X."/>
            <person name="Dai P.F."/>
            <person name="Guo W.B."/>
            <person name="Han X.H."/>
            <person name="Huang E.J."/>
            <person name="Li L.F."/>
            <person name="Wei W."/>
            <person name="Gao Y.C."/>
            <person name="Liu J.Z."/>
            <person name="Shao H.Z."/>
            <person name="Wang X."/>
            <person name="Wang C.C."/>
            <person name="Yang T.C."/>
            <person name="Huo Q.B."/>
            <person name="Li W."/>
            <person name="Chen H.Y."/>
            <person name="Chen S.E."/>
            <person name="Zhou L.G."/>
            <person name="Ni X.B."/>
            <person name="Tian J.H."/>
            <person name="Sheng Y."/>
            <person name="Liu T."/>
            <person name="Pan Y.S."/>
            <person name="Xia L.Y."/>
            <person name="Li J."/>
            <person name="Zhao F."/>
            <person name="Cao W.C."/>
        </authorList>
    </citation>
    <scope>NUCLEOTIDE SEQUENCE [LARGE SCALE GENOMIC DNA]</scope>
    <source>
        <strain evidence="2">HaeL-2018</strain>
    </source>
</reference>
<comment type="caution">
    <text evidence="2">The sequence shown here is derived from an EMBL/GenBank/DDBJ whole genome shotgun (WGS) entry which is preliminary data.</text>
</comment>
<accession>A0A9J6H8K3</accession>
<dbReference type="AlphaFoldDB" id="A0A9J6H8K3"/>
<organism evidence="2 3">
    <name type="scientific">Haemaphysalis longicornis</name>
    <name type="common">Bush tick</name>
    <dbReference type="NCBI Taxonomy" id="44386"/>
    <lineage>
        <taxon>Eukaryota</taxon>
        <taxon>Metazoa</taxon>
        <taxon>Ecdysozoa</taxon>
        <taxon>Arthropoda</taxon>
        <taxon>Chelicerata</taxon>
        <taxon>Arachnida</taxon>
        <taxon>Acari</taxon>
        <taxon>Parasitiformes</taxon>
        <taxon>Ixodida</taxon>
        <taxon>Ixodoidea</taxon>
        <taxon>Ixodidae</taxon>
        <taxon>Haemaphysalinae</taxon>
        <taxon>Haemaphysalis</taxon>
    </lineage>
</organism>
<evidence type="ECO:0000256" key="1">
    <source>
        <dbReference type="SAM" id="MobiDB-lite"/>
    </source>
</evidence>
<sequence length="197" mass="22163">MNDIGPSGKLNAMERCLKKRAALRSQVTRILNEGQDAMQRDLLRSEAAVLHARLKKVTKNLETLDNKIETLVPDEDFEDKCAQVLDYNDGILSCLTRLQQRIDGDSVPSASPSTVINEVVSTEQTQRSKIKLPKLELIKFSGRSNEWQHFWELFEEVVDKNEDLSSIDKYNFLRSRSGKSGEPGCSPSHGRKTGSEA</sequence>
<dbReference type="EMBL" id="JABSTR010001186">
    <property type="protein sequence ID" value="KAH9383596.1"/>
    <property type="molecule type" value="Genomic_DNA"/>
</dbReference>
<dbReference type="Proteomes" id="UP000821853">
    <property type="component" value="Unassembled WGS sequence"/>
</dbReference>
<feature type="region of interest" description="Disordered" evidence="1">
    <location>
        <begin position="175"/>
        <end position="197"/>
    </location>
</feature>
<keyword evidence="3" id="KW-1185">Reference proteome</keyword>
<proteinExistence type="predicted"/>
<dbReference type="Pfam" id="PF03564">
    <property type="entry name" value="DUF1759"/>
    <property type="match status" value="1"/>
</dbReference>
<dbReference type="VEuPathDB" id="VectorBase:HLOH_056094"/>
<evidence type="ECO:0000313" key="2">
    <source>
        <dbReference type="EMBL" id="KAH9383596.1"/>
    </source>
</evidence>
<name>A0A9J6H8K3_HAELO</name>
<gene>
    <name evidence="2" type="ORF">HPB48_025228</name>
</gene>
<protein>
    <submittedName>
        <fullName evidence="2">Uncharacterized protein</fullName>
    </submittedName>
</protein>
<evidence type="ECO:0000313" key="3">
    <source>
        <dbReference type="Proteomes" id="UP000821853"/>
    </source>
</evidence>
<dbReference type="OrthoDB" id="5989194at2759"/>